<protein>
    <recommendedName>
        <fullName evidence="3">DUF1840 domain-containing protein</fullName>
    </recommendedName>
</protein>
<dbReference type="Proteomes" id="UP000054422">
    <property type="component" value="Unassembled WGS sequence"/>
</dbReference>
<dbReference type="Pfam" id="PF08895">
    <property type="entry name" value="DUF1840"/>
    <property type="match status" value="1"/>
</dbReference>
<name>A0A0A2SWT4_9GAMM</name>
<evidence type="ECO:0000313" key="2">
    <source>
        <dbReference type="Proteomes" id="UP000054422"/>
    </source>
</evidence>
<keyword evidence="2" id="KW-1185">Reference proteome</keyword>
<gene>
    <name evidence="1" type="ORF">EP47_03835</name>
</gene>
<dbReference type="RefSeq" id="WP_035886842.1">
    <property type="nucleotide sequence ID" value="NZ_JNCF01000003.1"/>
</dbReference>
<proteinExistence type="predicted"/>
<accession>A0A0A2SWT4</accession>
<evidence type="ECO:0000313" key="1">
    <source>
        <dbReference type="EMBL" id="KGP64196.1"/>
    </source>
</evidence>
<comment type="caution">
    <text evidence="1">The sequence shown here is derived from an EMBL/GenBank/DDBJ whole genome shotgun (WGS) entry which is preliminary data.</text>
</comment>
<reference evidence="1 2" key="1">
    <citation type="submission" date="2014-05" db="EMBL/GenBank/DDBJ databases">
        <authorList>
            <person name="Rizzardi K."/>
            <person name="Winiecka-Krusnell J."/>
            <person name="Ramliden M."/>
            <person name="Alm E."/>
            <person name="Andersson S."/>
            <person name="Byfors S."/>
        </authorList>
    </citation>
    <scope>NUCLEOTIDE SEQUENCE [LARGE SCALE GENOMIC DNA]</scope>
    <source>
        <strain evidence="1 2">LEGN</strain>
    </source>
</reference>
<dbReference type="AlphaFoldDB" id="A0A0A2SWT4"/>
<dbReference type="OrthoDB" id="5625523at2"/>
<dbReference type="EMBL" id="JNCF01000003">
    <property type="protein sequence ID" value="KGP64196.1"/>
    <property type="molecule type" value="Genomic_DNA"/>
</dbReference>
<organism evidence="1 2">
    <name type="scientific">Legionella norrlandica</name>
    <dbReference type="NCBI Taxonomy" id="1498499"/>
    <lineage>
        <taxon>Bacteria</taxon>
        <taxon>Pseudomonadati</taxon>
        <taxon>Pseudomonadota</taxon>
        <taxon>Gammaproteobacteria</taxon>
        <taxon>Legionellales</taxon>
        <taxon>Legionellaceae</taxon>
        <taxon>Legionella</taxon>
    </lineage>
</organism>
<dbReference type="InterPro" id="IPR014991">
    <property type="entry name" value="DUF1840"/>
</dbReference>
<sequence>MFITFSCDAYENITYFNDVAKQLLLLMGHSGTVPGAIKSGNVAEALSNLQKGLEKIKIKEQSFENNDNEEELEPQISLAKRAIPLIYMLQAAIKKDCDVLWSYSKSPG</sequence>
<evidence type="ECO:0008006" key="3">
    <source>
        <dbReference type="Google" id="ProtNLM"/>
    </source>
</evidence>
<dbReference type="STRING" id="1498499.EP47_03835"/>